<keyword evidence="3" id="KW-0732">Signal</keyword>
<evidence type="ECO:0000313" key="5">
    <source>
        <dbReference type="Proteomes" id="UP000245771"/>
    </source>
</evidence>
<feature type="region of interest" description="Disordered" evidence="2">
    <location>
        <begin position="237"/>
        <end position="259"/>
    </location>
</feature>
<evidence type="ECO:0000313" key="4">
    <source>
        <dbReference type="EMBL" id="PWN33554.1"/>
    </source>
</evidence>
<dbReference type="RefSeq" id="XP_025353856.1">
    <property type="nucleotide sequence ID" value="XM_025497813.1"/>
</dbReference>
<feature type="compositionally biased region" description="Basic and acidic residues" evidence="2">
    <location>
        <begin position="246"/>
        <end position="259"/>
    </location>
</feature>
<feature type="coiled-coil region" evidence="1">
    <location>
        <begin position="283"/>
        <end position="341"/>
    </location>
</feature>
<dbReference type="AlphaFoldDB" id="A0A316V8L4"/>
<evidence type="ECO:0000256" key="1">
    <source>
        <dbReference type="SAM" id="Coils"/>
    </source>
</evidence>
<dbReference type="EMBL" id="KZ819604">
    <property type="protein sequence ID" value="PWN33554.1"/>
    <property type="molecule type" value="Genomic_DNA"/>
</dbReference>
<reference evidence="4 5" key="1">
    <citation type="journal article" date="2018" name="Mol. Biol. Evol.">
        <title>Broad Genomic Sampling Reveals a Smut Pathogenic Ancestry of the Fungal Clade Ustilaginomycotina.</title>
        <authorList>
            <person name="Kijpornyongpan T."/>
            <person name="Mondo S.J."/>
            <person name="Barry K."/>
            <person name="Sandor L."/>
            <person name="Lee J."/>
            <person name="Lipzen A."/>
            <person name="Pangilinan J."/>
            <person name="LaButti K."/>
            <person name="Hainaut M."/>
            <person name="Henrissat B."/>
            <person name="Grigoriev I.V."/>
            <person name="Spatafora J.W."/>
            <person name="Aime M.C."/>
        </authorList>
    </citation>
    <scope>NUCLEOTIDE SEQUENCE [LARGE SCALE GENOMIC DNA]</scope>
    <source>
        <strain evidence="4 5">MCA 3882</strain>
    </source>
</reference>
<accession>A0A316V8L4</accession>
<feature type="signal peptide" evidence="3">
    <location>
        <begin position="1"/>
        <end position="23"/>
    </location>
</feature>
<feature type="compositionally biased region" description="Basic and acidic residues" evidence="2">
    <location>
        <begin position="176"/>
        <end position="186"/>
    </location>
</feature>
<sequence length="352" mass="41808">MLRPLRSLLLLLYICTSIEIVLLTNPYQHREQRVHADFDLNQPAILEDDEIQEGSENHHTSLIRAAAPQSPAKEALQCEHNTLCAHWPELTRAEKTKVYWDRYKKKTPKETLKLQAKLRNKRFRERKAIPLMDKKIQNRIRYENDSIRYAHLTEDRKLLSQKRPVSKSKAPFLWDLNKDPPDEESKVGSWLSEGRENGSNKESIVEATIGSGRYWGTRKRRTDLNPAHRLQIRNPLAVNKTLSKPDQAERPSKLTAEQKQRYSLQRKLIYAALRRDERKAINIKRAQQEKDRVERMNIEERKAYVARERIWKKQNRVKLENTRTEEQKQEYKAKRAIVNRKYYLSRKAKENQ</sequence>
<keyword evidence="1" id="KW-0175">Coiled coil</keyword>
<keyword evidence="5" id="KW-1185">Reference proteome</keyword>
<dbReference type="Proteomes" id="UP000245771">
    <property type="component" value="Unassembled WGS sequence"/>
</dbReference>
<protein>
    <submittedName>
        <fullName evidence="4">Uncharacterized protein</fullName>
    </submittedName>
</protein>
<feature type="chain" id="PRO_5016451881" evidence="3">
    <location>
        <begin position="24"/>
        <end position="352"/>
    </location>
</feature>
<evidence type="ECO:0000256" key="2">
    <source>
        <dbReference type="SAM" id="MobiDB-lite"/>
    </source>
</evidence>
<dbReference type="InParanoid" id="A0A316V8L4"/>
<dbReference type="GeneID" id="37019594"/>
<feature type="region of interest" description="Disordered" evidence="2">
    <location>
        <begin position="172"/>
        <end position="198"/>
    </location>
</feature>
<gene>
    <name evidence="4" type="ORF">FA14DRAFT_156245</name>
</gene>
<name>A0A316V8L4_9BASI</name>
<proteinExistence type="predicted"/>
<organism evidence="4 5">
    <name type="scientific">Meira miltonrushii</name>
    <dbReference type="NCBI Taxonomy" id="1280837"/>
    <lineage>
        <taxon>Eukaryota</taxon>
        <taxon>Fungi</taxon>
        <taxon>Dikarya</taxon>
        <taxon>Basidiomycota</taxon>
        <taxon>Ustilaginomycotina</taxon>
        <taxon>Exobasidiomycetes</taxon>
        <taxon>Exobasidiales</taxon>
        <taxon>Brachybasidiaceae</taxon>
        <taxon>Meira</taxon>
    </lineage>
</organism>
<evidence type="ECO:0000256" key="3">
    <source>
        <dbReference type="SAM" id="SignalP"/>
    </source>
</evidence>